<keyword evidence="8" id="KW-1185">Reference proteome</keyword>
<dbReference type="InterPro" id="IPR050245">
    <property type="entry name" value="PrsA_foldase"/>
</dbReference>
<dbReference type="Pfam" id="PF00639">
    <property type="entry name" value="Rotamase"/>
    <property type="match status" value="1"/>
</dbReference>
<accession>A0A1Y0CX24</accession>
<dbReference type="SUPFAM" id="SSF109998">
    <property type="entry name" value="Triger factor/SurA peptide-binding domain-like"/>
    <property type="match status" value="1"/>
</dbReference>
<evidence type="ECO:0000256" key="5">
    <source>
        <dbReference type="PROSITE-ProRule" id="PRU00278"/>
    </source>
</evidence>
<keyword evidence="4 5" id="KW-0697">Rotamase</keyword>
<organism evidence="7 8">
    <name type="scientific">Oceanisphaera avium</name>
    <dbReference type="NCBI Taxonomy" id="1903694"/>
    <lineage>
        <taxon>Bacteria</taxon>
        <taxon>Pseudomonadati</taxon>
        <taxon>Pseudomonadota</taxon>
        <taxon>Gammaproteobacteria</taxon>
        <taxon>Aeromonadales</taxon>
        <taxon>Aeromonadaceae</taxon>
        <taxon>Oceanisphaera</taxon>
    </lineage>
</organism>
<evidence type="ECO:0000256" key="3">
    <source>
        <dbReference type="ARBA" id="ARBA00013194"/>
    </source>
</evidence>
<dbReference type="InterPro" id="IPR000297">
    <property type="entry name" value="PPIase_PpiC"/>
</dbReference>
<evidence type="ECO:0000313" key="8">
    <source>
        <dbReference type="Proteomes" id="UP000243793"/>
    </source>
</evidence>
<dbReference type="RefSeq" id="WP_086963115.1">
    <property type="nucleotide sequence ID" value="NZ_CP021376.1"/>
</dbReference>
<evidence type="ECO:0000256" key="1">
    <source>
        <dbReference type="ARBA" id="ARBA00000971"/>
    </source>
</evidence>
<evidence type="ECO:0000313" key="7">
    <source>
        <dbReference type="EMBL" id="ART79385.1"/>
    </source>
</evidence>
<reference evidence="8" key="1">
    <citation type="submission" date="2017-05" db="EMBL/GenBank/DDBJ databases">
        <authorList>
            <person name="Sung H."/>
        </authorList>
    </citation>
    <scope>NUCLEOTIDE SEQUENCE [LARGE SCALE GENOMIC DNA]</scope>
    <source>
        <strain evidence="8">AMac2203</strain>
    </source>
</reference>
<dbReference type="EC" id="5.2.1.8" evidence="3"/>
<comment type="catalytic activity">
    <reaction evidence="1">
        <text>[protein]-peptidylproline (omega=180) = [protein]-peptidylproline (omega=0)</text>
        <dbReference type="Rhea" id="RHEA:16237"/>
        <dbReference type="Rhea" id="RHEA-COMP:10747"/>
        <dbReference type="Rhea" id="RHEA-COMP:10748"/>
        <dbReference type="ChEBI" id="CHEBI:83833"/>
        <dbReference type="ChEBI" id="CHEBI:83834"/>
        <dbReference type="EC" id="5.2.1.8"/>
    </reaction>
</comment>
<keyword evidence="5 7" id="KW-0413">Isomerase</keyword>
<dbReference type="Gene3D" id="3.10.50.40">
    <property type="match status" value="1"/>
</dbReference>
<dbReference type="InterPro" id="IPR046357">
    <property type="entry name" value="PPIase_dom_sf"/>
</dbReference>
<evidence type="ECO:0000259" key="6">
    <source>
        <dbReference type="PROSITE" id="PS50198"/>
    </source>
</evidence>
<dbReference type="GO" id="GO:0003755">
    <property type="term" value="F:peptidyl-prolyl cis-trans isomerase activity"/>
    <property type="evidence" value="ECO:0007669"/>
    <property type="project" value="UniProtKB-KW"/>
</dbReference>
<protein>
    <recommendedName>
        <fullName evidence="3">peptidylprolyl isomerase</fullName>
        <ecNumber evidence="3">5.2.1.8</ecNumber>
    </recommendedName>
</protein>
<evidence type="ECO:0000256" key="2">
    <source>
        <dbReference type="ARBA" id="ARBA00007656"/>
    </source>
</evidence>
<evidence type="ECO:0000256" key="4">
    <source>
        <dbReference type="ARBA" id="ARBA00023110"/>
    </source>
</evidence>
<dbReference type="OrthoDB" id="9769613at2"/>
<dbReference type="PANTHER" id="PTHR47245:SF2">
    <property type="entry name" value="PEPTIDYL-PROLYL CIS-TRANS ISOMERASE HP_0175-RELATED"/>
    <property type="match status" value="1"/>
</dbReference>
<dbReference type="PROSITE" id="PS50198">
    <property type="entry name" value="PPIC_PPIASE_2"/>
    <property type="match status" value="1"/>
</dbReference>
<gene>
    <name evidence="7" type="ORF">CBP12_03830</name>
</gene>
<dbReference type="Proteomes" id="UP000243793">
    <property type="component" value="Chromosome"/>
</dbReference>
<dbReference type="EMBL" id="CP021376">
    <property type="protein sequence ID" value="ART79385.1"/>
    <property type="molecule type" value="Genomic_DNA"/>
</dbReference>
<name>A0A1Y0CX24_9GAMM</name>
<dbReference type="PANTHER" id="PTHR47245">
    <property type="entry name" value="PEPTIDYLPROLYL ISOMERASE"/>
    <property type="match status" value="1"/>
</dbReference>
<dbReference type="KEGG" id="ocm:CBP12_03830"/>
<dbReference type="AlphaFoldDB" id="A0A1Y0CX24"/>
<feature type="domain" description="PpiC" evidence="6">
    <location>
        <begin position="136"/>
        <end position="236"/>
    </location>
</feature>
<sequence length="292" mass="32291">MQPTTKPLFTDVTHTEAAAIDMSDPLLIATSNTNDLPTIRVNGVRLSDTAIAQEMQYHPADTQRQVIFLAAQALVLQELLRQRAAEISLNVQAQDSETPAEASTRCLLEQEIRTPLIGNEALETFYNSNPRSFTMPPLVSAKHILIAADPEDDLERSTQRDIALNIIEQLQDGADFAALAMAHSACPSKEQQGALGQLSKGQTVPEFERQLLRLELGLASQPIESRYGYHIVVVEQRVEGELLPFHMVKERISAQLSQRVWQKSVTQYLQMLVGQADIEGITLQGADSPLVQ</sequence>
<comment type="similarity">
    <text evidence="2">Belongs to the PpiC/parvulin rotamase family.</text>
</comment>
<dbReference type="SUPFAM" id="SSF54534">
    <property type="entry name" value="FKBP-like"/>
    <property type="match status" value="1"/>
</dbReference>
<dbReference type="InterPro" id="IPR027304">
    <property type="entry name" value="Trigger_fact/SurA_dom_sf"/>
</dbReference>
<proteinExistence type="inferred from homology"/>